<name>A0A9X3YIA8_9GAMM</name>
<dbReference type="PANTHER" id="PTHR34406:SF1">
    <property type="entry name" value="PROTEIN YCEI"/>
    <property type="match status" value="1"/>
</dbReference>
<dbReference type="Proteomes" id="UP001139971">
    <property type="component" value="Unassembled WGS sequence"/>
</dbReference>
<feature type="domain" description="Lipid/polyisoprenoid-binding YceI-like" evidence="3">
    <location>
        <begin position="23"/>
        <end position="187"/>
    </location>
</feature>
<evidence type="ECO:0000259" key="3">
    <source>
        <dbReference type="SMART" id="SM00867"/>
    </source>
</evidence>
<dbReference type="EMBL" id="JAOVZO020000001">
    <property type="protein sequence ID" value="MDC8011333.1"/>
    <property type="molecule type" value="Genomic_DNA"/>
</dbReference>
<proteinExistence type="predicted"/>
<evidence type="ECO:0000313" key="5">
    <source>
        <dbReference type="Proteomes" id="UP001139971"/>
    </source>
</evidence>
<dbReference type="Pfam" id="PF04264">
    <property type="entry name" value="YceI"/>
    <property type="match status" value="1"/>
</dbReference>
<dbReference type="PANTHER" id="PTHR34406">
    <property type="entry name" value="PROTEIN YCEI"/>
    <property type="match status" value="1"/>
</dbReference>
<feature type="region of interest" description="Disordered" evidence="1">
    <location>
        <begin position="187"/>
        <end position="215"/>
    </location>
</feature>
<evidence type="ECO:0000256" key="1">
    <source>
        <dbReference type="SAM" id="MobiDB-lite"/>
    </source>
</evidence>
<dbReference type="SMART" id="SM00867">
    <property type="entry name" value="YceI"/>
    <property type="match status" value="1"/>
</dbReference>
<dbReference type="SUPFAM" id="SSF101874">
    <property type="entry name" value="YceI-like"/>
    <property type="match status" value="1"/>
</dbReference>
<reference evidence="4" key="1">
    <citation type="submission" date="2023-02" db="EMBL/GenBank/DDBJ databases">
        <title>Tahibacter soli sp. nov. isolated from soil.</title>
        <authorList>
            <person name="Baek J.H."/>
            <person name="Lee J.K."/>
            <person name="Choi D.G."/>
            <person name="Jeon C.O."/>
        </authorList>
    </citation>
    <scope>NUCLEOTIDE SEQUENCE</scope>
    <source>
        <strain evidence="4">BL</strain>
    </source>
</reference>
<accession>A0A9X3YIA8</accession>
<dbReference type="InterPro" id="IPR036761">
    <property type="entry name" value="TTHA0802/YceI-like_sf"/>
</dbReference>
<comment type="caution">
    <text evidence="4">The sequence shown here is derived from an EMBL/GenBank/DDBJ whole genome shotgun (WGS) entry which is preliminary data.</text>
</comment>
<dbReference type="RefSeq" id="WP_263543647.1">
    <property type="nucleotide sequence ID" value="NZ_JAOVZO020000001.1"/>
</dbReference>
<dbReference type="Gene3D" id="2.40.128.110">
    <property type="entry name" value="Lipid/polyisoprenoid-binding, YceI-like"/>
    <property type="match status" value="1"/>
</dbReference>
<organism evidence="4 5">
    <name type="scientific">Tahibacter soli</name>
    <dbReference type="NCBI Taxonomy" id="2983605"/>
    <lineage>
        <taxon>Bacteria</taxon>
        <taxon>Pseudomonadati</taxon>
        <taxon>Pseudomonadota</taxon>
        <taxon>Gammaproteobacteria</taxon>
        <taxon>Lysobacterales</taxon>
        <taxon>Rhodanobacteraceae</taxon>
        <taxon>Tahibacter</taxon>
    </lineage>
</organism>
<sequence length="215" mass="23578">MTLRLLLLSLILAPGLAAAKEEAWRFDTVHTQVHFRVDHLGFSRAMGLLKVTGGRIRFDPDDWSRSSVDVTADPASLVMGDADWEEKVRSWQFLNVKRWPQARFVSRSVEKTGENSGVAHGDLELAGHKQPLDIAFTLNKLGNDPYTFRKTLGVSATTQIRRSAFGMDKLLSAVGDVVDLAIEVEAVRDRGKDEPAEPAAPAPADTPEESKNGTA</sequence>
<keyword evidence="2" id="KW-0732">Signal</keyword>
<feature type="chain" id="PRO_5040801133" evidence="2">
    <location>
        <begin position="20"/>
        <end position="215"/>
    </location>
</feature>
<gene>
    <name evidence="4" type="ORF">OD750_002100</name>
</gene>
<dbReference type="AlphaFoldDB" id="A0A9X3YIA8"/>
<keyword evidence="5" id="KW-1185">Reference proteome</keyword>
<feature type="signal peptide" evidence="2">
    <location>
        <begin position="1"/>
        <end position="19"/>
    </location>
</feature>
<evidence type="ECO:0000313" key="4">
    <source>
        <dbReference type="EMBL" id="MDC8011333.1"/>
    </source>
</evidence>
<dbReference type="InterPro" id="IPR007372">
    <property type="entry name" value="Lipid/polyisoprenoid-bd_YceI"/>
</dbReference>
<protein>
    <submittedName>
        <fullName evidence="4">YceI family protein</fullName>
    </submittedName>
</protein>
<evidence type="ECO:0000256" key="2">
    <source>
        <dbReference type="SAM" id="SignalP"/>
    </source>
</evidence>